<dbReference type="Proteomes" id="UP000625804">
    <property type="component" value="Unassembled WGS sequence"/>
</dbReference>
<dbReference type="AlphaFoldDB" id="A0A8J8GD09"/>
<dbReference type="NCBIfam" id="NF010223">
    <property type="entry name" value="PRK13679.1"/>
    <property type="match status" value="1"/>
</dbReference>
<evidence type="ECO:0000256" key="2">
    <source>
        <dbReference type="HAMAP-Rule" id="MF_01444"/>
    </source>
</evidence>
<comment type="similarity">
    <text evidence="2">Belongs to the 2H phosphoesterase superfamily. YjcG family.</text>
</comment>
<evidence type="ECO:0000313" key="3">
    <source>
        <dbReference type="EMBL" id="NSL51422.1"/>
    </source>
</evidence>
<dbReference type="PANTHER" id="PTHR40037">
    <property type="entry name" value="PHOSPHOESTERASE YJCG-RELATED"/>
    <property type="match status" value="1"/>
</dbReference>
<dbReference type="InterPro" id="IPR009097">
    <property type="entry name" value="Cyclic_Pdiesterase"/>
</dbReference>
<dbReference type="SUPFAM" id="SSF55144">
    <property type="entry name" value="LigT-like"/>
    <property type="match status" value="1"/>
</dbReference>
<dbReference type="PANTHER" id="PTHR40037:SF1">
    <property type="entry name" value="PHOSPHOESTERASE SAOUHSC_00951-RELATED"/>
    <property type="match status" value="1"/>
</dbReference>
<keyword evidence="3" id="KW-0436">Ligase</keyword>
<feature type="active site" description="Proton acceptor" evidence="2">
    <location>
        <position position="116"/>
    </location>
</feature>
<feature type="active site" description="Proton donor" evidence="2">
    <location>
        <position position="34"/>
    </location>
</feature>
<dbReference type="EMBL" id="JABTTE010000006">
    <property type="protein sequence ID" value="NSL51422.1"/>
    <property type="molecule type" value="Genomic_DNA"/>
</dbReference>
<dbReference type="InterPro" id="IPR022932">
    <property type="entry name" value="YjcG"/>
</dbReference>
<organism evidence="3 4">
    <name type="scientific">Calidifontibacillus erzurumensis</name>
    <dbReference type="NCBI Taxonomy" id="2741433"/>
    <lineage>
        <taxon>Bacteria</taxon>
        <taxon>Bacillati</taxon>
        <taxon>Bacillota</taxon>
        <taxon>Bacilli</taxon>
        <taxon>Bacillales</taxon>
        <taxon>Bacillaceae</taxon>
        <taxon>Calidifontibacillus/Schinkia group</taxon>
        <taxon>Calidifontibacillus</taxon>
    </lineage>
</organism>
<sequence>MKYGIVIFPSKKLQDYANSFRKRYDPHIALIPPHVTLVNPFELPDEMVKEFIQKLHQVAASIKPFSLEVYKVKTFHPAVNKIYLAIKKTDEILDLHRKLNTDILANNEKTESFVPHITIGQKLSNREHSDIVGQLTMMEVSHSEIVDRFHLLYQLENDQWTTYETFHLGKECQ</sequence>
<comment type="caution">
    <text evidence="3">The sequence shown here is derived from an EMBL/GenBank/DDBJ whole genome shotgun (WGS) entry which is preliminary data.</text>
</comment>
<dbReference type="HAMAP" id="MF_01444">
    <property type="entry name" value="2H_phosphoesterase_YjcG"/>
    <property type="match status" value="1"/>
</dbReference>
<feature type="short sequence motif" description="HXTX 2" evidence="2">
    <location>
        <begin position="116"/>
        <end position="119"/>
    </location>
</feature>
<name>A0A8J8GD09_9BACI</name>
<keyword evidence="1 2" id="KW-0378">Hydrolase</keyword>
<dbReference type="GO" id="GO:0016788">
    <property type="term" value="F:hydrolase activity, acting on ester bonds"/>
    <property type="evidence" value="ECO:0007669"/>
    <property type="project" value="UniProtKB-UniRule"/>
</dbReference>
<dbReference type="InterPro" id="IPR050580">
    <property type="entry name" value="2H_phosphoesterase_YjcG-like"/>
</dbReference>
<evidence type="ECO:0000256" key="1">
    <source>
        <dbReference type="ARBA" id="ARBA00022801"/>
    </source>
</evidence>
<proteinExistence type="inferred from homology"/>
<dbReference type="Pfam" id="PF13563">
    <property type="entry name" value="2_5_RNA_ligase2"/>
    <property type="match status" value="1"/>
</dbReference>
<protein>
    <recommendedName>
        <fullName evidence="2">Putative phosphoesterase HR057_06525</fullName>
        <ecNumber evidence="2">3.1.-.-</ecNumber>
    </recommendedName>
</protein>
<feature type="short sequence motif" description="HXTX 1" evidence="2">
    <location>
        <begin position="34"/>
        <end position="37"/>
    </location>
</feature>
<gene>
    <name evidence="3" type="ORF">HR057_06525</name>
</gene>
<dbReference type="Gene3D" id="3.90.1140.10">
    <property type="entry name" value="Cyclic phosphodiesterase"/>
    <property type="match status" value="1"/>
</dbReference>
<accession>A0A8J8GD09</accession>
<evidence type="ECO:0000313" key="4">
    <source>
        <dbReference type="Proteomes" id="UP000625804"/>
    </source>
</evidence>
<dbReference type="EC" id="3.1.-.-" evidence="2"/>
<keyword evidence="4" id="KW-1185">Reference proteome</keyword>
<dbReference type="RefSeq" id="WP_173730627.1">
    <property type="nucleotide sequence ID" value="NZ_JABTTE010000006.1"/>
</dbReference>
<dbReference type="GO" id="GO:0016874">
    <property type="term" value="F:ligase activity"/>
    <property type="evidence" value="ECO:0007669"/>
    <property type="project" value="UniProtKB-KW"/>
</dbReference>
<reference evidence="3" key="1">
    <citation type="submission" date="2020-06" db="EMBL/GenBank/DDBJ databases">
        <title>A novel thermopfilic bacterium from Erzurum, Turkey.</title>
        <authorList>
            <person name="Adiguzel A."/>
            <person name="Ay H."/>
            <person name="Baltaci M.O."/>
        </authorList>
    </citation>
    <scope>NUCLEOTIDE SEQUENCE</scope>
    <source>
        <strain evidence="3">P2</strain>
    </source>
</reference>